<protein>
    <submittedName>
        <fullName evidence="8">RDD family protein</fullName>
    </submittedName>
</protein>
<evidence type="ECO:0000256" key="6">
    <source>
        <dbReference type="SAM" id="Phobius"/>
    </source>
</evidence>
<comment type="caution">
    <text evidence="8">The sequence shown here is derived from an EMBL/GenBank/DDBJ whole genome shotgun (WGS) entry which is preliminary data.</text>
</comment>
<accession>A0A401UA98</accession>
<evidence type="ECO:0000313" key="8">
    <source>
        <dbReference type="EMBL" id="GCC51819.1"/>
    </source>
</evidence>
<feature type="transmembrane region" description="Helical" evidence="6">
    <location>
        <begin position="36"/>
        <end position="58"/>
    </location>
</feature>
<dbReference type="PANTHER" id="PTHR36115">
    <property type="entry name" value="PROLINE-RICH ANTIGEN HOMOLOG-RELATED"/>
    <property type="match status" value="1"/>
</dbReference>
<keyword evidence="5 6" id="KW-0472">Membrane</keyword>
<dbReference type="OrthoDB" id="982116at2"/>
<dbReference type="Pfam" id="PF06271">
    <property type="entry name" value="RDD"/>
    <property type="match status" value="1"/>
</dbReference>
<feature type="transmembrane region" description="Helical" evidence="6">
    <location>
        <begin position="70"/>
        <end position="93"/>
    </location>
</feature>
<organism evidence="8 9">
    <name type="scientific">Chryseotalea sanaruensis</name>
    <dbReference type="NCBI Taxonomy" id="2482724"/>
    <lineage>
        <taxon>Bacteria</taxon>
        <taxon>Pseudomonadati</taxon>
        <taxon>Bacteroidota</taxon>
        <taxon>Cytophagia</taxon>
        <taxon>Cytophagales</taxon>
        <taxon>Chryseotaleaceae</taxon>
        <taxon>Chryseotalea</taxon>
    </lineage>
</organism>
<dbReference type="GO" id="GO:0005886">
    <property type="term" value="C:plasma membrane"/>
    <property type="evidence" value="ECO:0007669"/>
    <property type="project" value="UniProtKB-SubCell"/>
</dbReference>
<keyword evidence="2" id="KW-1003">Cell membrane</keyword>
<sequence length="154" mass="17641">MQNQNDVIDYEVIHNSNKEINVELLQFPSLLSRVKALILDSLVILFVFSIVSVLINLLGDIPSFLKGFILIFMFYLYDPLLTSFFGATLGHRIMSLTVRKYNNHDLKISLGKALLRFFLKLFLGWISFLTVTSSKQKRAIHDIVSGSIVIYKNK</sequence>
<dbReference type="InterPro" id="IPR010432">
    <property type="entry name" value="RDD"/>
</dbReference>
<dbReference type="InterPro" id="IPR051791">
    <property type="entry name" value="Pra-immunoreactive"/>
</dbReference>
<keyword evidence="9" id="KW-1185">Reference proteome</keyword>
<evidence type="ECO:0000256" key="4">
    <source>
        <dbReference type="ARBA" id="ARBA00022989"/>
    </source>
</evidence>
<feature type="domain" description="RDD" evidence="7">
    <location>
        <begin position="28"/>
        <end position="145"/>
    </location>
</feature>
<gene>
    <name evidence="8" type="ORF">SanaruYs_20480</name>
</gene>
<keyword evidence="4 6" id="KW-1133">Transmembrane helix</keyword>
<dbReference type="PANTHER" id="PTHR36115:SF4">
    <property type="entry name" value="MEMBRANE PROTEIN"/>
    <property type="match status" value="1"/>
</dbReference>
<dbReference type="EMBL" id="BHXQ01000003">
    <property type="protein sequence ID" value="GCC51819.1"/>
    <property type="molecule type" value="Genomic_DNA"/>
</dbReference>
<dbReference type="Proteomes" id="UP000288227">
    <property type="component" value="Unassembled WGS sequence"/>
</dbReference>
<name>A0A401UA98_9BACT</name>
<evidence type="ECO:0000313" key="9">
    <source>
        <dbReference type="Proteomes" id="UP000288227"/>
    </source>
</evidence>
<dbReference type="AlphaFoldDB" id="A0A401UA98"/>
<proteinExistence type="predicted"/>
<evidence type="ECO:0000256" key="2">
    <source>
        <dbReference type="ARBA" id="ARBA00022475"/>
    </source>
</evidence>
<comment type="subcellular location">
    <subcellularLocation>
        <location evidence="1">Cell membrane</location>
        <topology evidence="1">Multi-pass membrane protein</topology>
    </subcellularLocation>
</comment>
<reference evidence="8 9" key="1">
    <citation type="submission" date="2018-11" db="EMBL/GenBank/DDBJ databases">
        <title>Chryseotalea sanarue gen. nov., sp., nov., a member of the family Cytophagaceae, isolated from a brackish lake in Hamamatsu Japan.</title>
        <authorList>
            <person name="Maejima Y."/>
            <person name="Iino T."/>
            <person name="Muraguchi Y."/>
            <person name="Fukuda K."/>
            <person name="Ohkuma M."/>
            <person name="Moriuchi R."/>
            <person name="Dohra H."/>
            <person name="Kimbara K."/>
            <person name="Shintani M."/>
        </authorList>
    </citation>
    <scope>NUCLEOTIDE SEQUENCE [LARGE SCALE GENOMIC DNA]</scope>
    <source>
        <strain evidence="8 9">Ys</strain>
    </source>
</reference>
<evidence type="ECO:0000259" key="7">
    <source>
        <dbReference type="Pfam" id="PF06271"/>
    </source>
</evidence>
<evidence type="ECO:0000256" key="1">
    <source>
        <dbReference type="ARBA" id="ARBA00004651"/>
    </source>
</evidence>
<dbReference type="RefSeq" id="WP_127122464.1">
    <property type="nucleotide sequence ID" value="NZ_BHXQ01000003.1"/>
</dbReference>
<evidence type="ECO:0000256" key="5">
    <source>
        <dbReference type="ARBA" id="ARBA00023136"/>
    </source>
</evidence>
<evidence type="ECO:0000256" key="3">
    <source>
        <dbReference type="ARBA" id="ARBA00022692"/>
    </source>
</evidence>
<keyword evidence="3 6" id="KW-0812">Transmembrane</keyword>